<keyword evidence="4" id="KW-1185">Reference proteome</keyword>
<feature type="compositionally biased region" description="Basic and acidic residues" evidence="1">
    <location>
        <begin position="39"/>
        <end position="58"/>
    </location>
</feature>
<evidence type="ECO:0000256" key="1">
    <source>
        <dbReference type="SAM" id="MobiDB-lite"/>
    </source>
</evidence>
<feature type="region of interest" description="Disordered" evidence="1">
    <location>
        <begin position="25"/>
        <end position="58"/>
    </location>
</feature>
<name>A0A7J6QKE0_PEROL</name>
<organism evidence="3 4">
    <name type="scientific">Perkinsus olseni</name>
    <name type="common">Perkinsus atlanticus</name>
    <dbReference type="NCBI Taxonomy" id="32597"/>
    <lineage>
        <taxon>Eukaryota</taxon>
        <taxon>Sar</taxon>
        <taxon>Alveolata</taxon>
        <taxon>Perkinsozoa</taxon>
        <taxon>Perkinsea</taxon>
        <taxon>Perkinsida</taxon>
        <taxon>Perkinsidae</taxon>
        <taxon>Perkinsus</taxon>
    </lineage>
</organism>
<feature type="non-terminal residue" evidence="3">
    <location>
        <position position="372"/>
    </location>
</feature>
<evidence type="ECO:0000313" key="4">
    <source>
        <dbReference type="Proteomes" id="UP000553632"/>
    </source>
</evidence>
<accession>A0A7J6QKE0</accession>
<evidence type="ECO:0000313" key="3">
    <source>
        <dbReference type="EMBL" id="KAF4708046.1"/>
    </source>
</evidence>
<reference evidence="3 4" key="1">
    <citation type="submission" date="2020-04" db="EMBL/GenBank/DDBJ databases">
        <title>Perkinsus olseni comparative genomics.</title>
        <authorList>
            <person name="Bogema D.R."/>
        </authorList>
    </citation>
    <scope>NUCLEOTIDE SEQUENCE [LARGE SCALE GENOMIC DNA]</scope>
    <source>
        <strain evidence="3 4">ATCC PRA-207</strain>
    </source>
</reference>
<evidence type="ECO:0000256" key="2">
    <source>
        <dbReference type="SAM" id="SignalP"/>
    </source>
</evidence>
<keyword evidence="2" id="KW-0732">Signal</keyword>
<sequence>MIITCLIFVTYLTSSTEVLARADGSPLGSAQASSPSRLRHSDSEAKAGGGRDSERPSAELESLLEEASKFKKWMDDEGSSLQREGRLPLGLHLLPLIDLDDLERMGDLPSLPESFEMAQASAVPAPAAPSSFLDSGRGGKGNFWETVNLPQDLVAEVMKRMTKHHRHRSVPRPEHGRAWLLNRLATLAAVLDAEKAHHRGFQSLGDSARRSASGPPPDAFHDTLVITRQEAGWRDFMGPCSAFVPFAKAVLVGDLGIDECWRRCTQQYFFCTQVRSGTVKRGPSVRHTMLLPARPATSDMASACYCKMTVLPAAEARIELALLEGRWTHAGLSRSWASESSGLAGSIADSRRLSKMTYPIYRHSLWCRAVSG</sequence>
<protein>
    <submittedName>
        <fullName evidence="3">Uncharacterized protein</fullName>
    </submittedName>
</protein>
<dbReference type="EMBL" id="JABANO010032747">
    <property type="protein sequence ID" value="KAF4708046.1"/>
    <property type="molecule type" value="Genomic_DNA"/>
</dbReference>
<feature type="chain" id="PRO_5029773214" evidence="2">
    <location>
        <begin position="21"/>
        <end position="372"/>
    </location>
</feature>
<gene>
    <name evidence="3" type="ORF">FOZ63_002887</name>
</gene>
<feature type="signal peptide" evidence="2">
    <location>
        <begin position="1"/>
        <end position="20"/>
    </location>
</feature>
<dbReference type="Proteomes" id="UP000553632">
    <property type="component" value="Unassembled WGS sequence"/>
</dbReference>
<dbReference type="AlphaFoldDB" id="A0A7J6QKE0"/>
<comment type="caution">
    <text evidence="3">The sequence shown here is derived from an EMBL/GenBank/DDBJ whole genome shotgun (WGS) entry which is preliminary data.</text>
</comment>
<proteinExistence type="predicted"/>